<sequence>MDDEEDYSFYSKLRINQEKASKRDSMKLSPEKLTFSGNFTQKQKIFNINLPERRASMKKDIMDTVLKRTESKMMSLKSQERDDGDEFVDDNPMYEDPRDVIGQKPAKPPRKRNLQGVAVASPKLSKEGKSLLKEQKRKLTKKYESLITTLMDRCEDNIVMISERDSTIAKLKEKLKTVLEYNKLFAEENDQLKTQYTTLVKYVEECKQVIKDERDRCEVLESKCKELGDKVKQYEVPDRDHSPPITAVPLVEVCMKCSSRQIILNQAREQNSRLQKDMQALKDVLYRLNVQLSRYQEKLRSGSRKVSDDKGDFVHKPSDKYDALDSLITTSLGYKAPEGGNDETYTKSNADDHTQAGRLVDLSGLLSAQALAPLFDAYQENLQEKDSLIIDYEKQFEMMNKKSKQIVEENKALSEKVVILERELMQVRQSQKKLYVEKETVDIEKATLIERAQKAENKLKEVYEMYEDKICKNSPIILVSAMMRDYETVHREYFATRSALEATEGKLAQLDVFRARTVPADLHERRLDHCKSGAPHSISLVRETNASIAVILDFSAFIYWELRLLDPAAIAEVSLQYSRITPKDFR</sequence>
<feature type="region of interest" description="Disordered" evidence="2">
    <location>
        <begin position="72"/>
        <end position="114"/>
    </location>
</feature>
<feature type="coiled-coil region" evidence="1">
    <location>
        <begin position="203"/>
        <end position="230"/>
    </location>
</feature>
<feature type="compositionally biased region" description="Acidic residues" evidence="2">
    <location>
        <begin position="82"/>
        <end position="93"/>
    </location>
</feature>
<dbReference type="OrthoDB" id="6622877at2759"/>
<dbReference type="GO" id="GO:0007268">
    <property type="term" value="P:chemical synaptic transmission"/>
    <property type="evidence" value="ECO:0007669"/>
    <property type="project" value="InterPro"/>
</dbReference>
<dbReference type="AlphaFoldDB" id="A0A9N9RA84"/>
<dbReference type="GO" id="GO:0005814">
    <property type="term" value="C:centriole"/>
    <property type="evidence" value="ECO:0007669"/>
    <property type="project" value="InterPro"/>
</dbReference>
<feature type="coiled-coil region" evidence="1">
    <location>
        <begin position="264"/>
        <end position="298"/>
    </location>
</feature>
<accession>A0A9N9RA84</accession>
<dbReference type="Proteomes" id="UP001153714">
    <property type="component" value="Chromosome 5"/>
</dbReference>
<dbReference type="EMBL" id="OU893336">
    <property type="protein sequence ID" value="CAG9792781.1"/>
    <property type="molecule type" value="Genomic_DNA"/>
</dbReference>
<keyword evidence="4" id="KW-1185">Reference proteome</keyword>
<dbReference type="PANTHER" id="PTHR36170:SF1">
    <property type="entry name" value="CENTROSOMAL PROTEIN OF 89 KDA"/>
    <property type="match status" value="1"/>
</dbReference>
<feature type="coiled-coil region" evidence="1">
    <location>
        <begin position="375"/>
        <end position="469"/>
    </location>
</feature>
<name>A0A9N9RA84_9NEOP</name>
<dbReference type="InterPro" id="IPR033545">
    <property type="entry name" value="CEP89"/>
</dbReference>
<dbReference type="GO" id="GO:0045202">
    <property type="term" value="C:synapse"/>
    <property type="evidence" value="ECO:0007669"/>
    <property type="project" value="GOC"/>
</dbReference>
<dbReference type="PANTHER" id="PTHR36170">
    <property type="entry name" value="CENTROSOMAL PROTEIN OF 89 KDA"/>
    <property type="match status" value="1"/>
</dbReference>
<evidence type="ECO:0000313" key="4">
    <source>
        <dbReference type="Proteomes" id="UP001153714"/>
    </source>
</evidence>
<dbReference type="GO" id="GO:0007005">
    <property type="term" value="P:mitochondrion organization"/>
    <property type="evidence" value="ECO:0007669"/>
    <property type="project" value="InterPro"/>
</dbReference>
<evidence type="ECO:0000313" key="3">
    <source>
        <dbReference type="EMBL" id="CAG9792781.1"/>
    </source>
</evidence>
<gene>
    <name evidence="3" type="ORF">DIATSA_LOCUS10290</name>
</gene>
<keyword evidence="1" id="KW-0175">Coiled coil</keyword>
<evidence type="ECO:0000256" key="1">
    <source>
        <dbReference type="SAM" id="Coils"/>
    </source>
</evidence>
<organism evidence="3 4">
    <name type="scientific">Diatraea saccharalis</name>
    <name type="common">sugarcane borer</name>
    <dbReference type="NCBI Taxonomy" id="40085"/>
    <lineage>
        <taxon>Eukaryota</taxon>
        <taxon>Metazoa</taxon>
        <taxon>Ecdysozoa</taxon>
        <taxon>Arthropoda</taxon>
        <taxon>Hexapoda</taxon>
        <taxon>Insecta</taxon>
        <taxon>Pterygota</taxon>
        <taxon>Neoptera</taxon>
        <taxon>Endopterygota</taxon>
        <taxon>Lepidoptera</taxon>
        <taxon>Glossata</taxon>
        <taxon>Ditrysia</taxon>
        <taxon>Pyraloidea</taxon>
        <taxon>Crambidae</taxon>
        <taxon>Crambinae</taxon>
        <taxon>Diatraea</taxon>
    </lineage>
</organism>
<proteinExistence type="predicted"/>
<dbReference type="GO" id="GO:0097539">
    <property type="term" value="C:ciliary transition fiber"/>
    <property type="evidence" value="ECO:0007669"/>
    <property type="project" value="TreeGrafter"/>
</dbReference>
<reference evidence="3" key="1">
    <citation type="submission" date="2021-12" db="EMBL/GenBank/DDBJ databases">
        <authorList>
            <person name="King R."/>
        </authorList>
    </citation>
    <scope>NUCLEOTIDE SEQUENCE</scope>
</reference>
<evidence type="ECO:0000256" key="2">
    <source>
        <dbReference type="SAM" id="MobiDB-lite"/>
    </source>
</evidence>
<dbReference type="GO" id="GO:0060271">
    <property type="term" value="P:cilium assembly"/>
    <property type="evidence" value="ECO:0007669"/>
    <property type="project" value="InterPro"/>
</dbReference>
<protein>
    <submittedName>
        <fullName evidence="3">Uncharacterized protein</fullName>
    </submittedName>
</protein>
<reference evidence="3" key="2">
    <citation type="submission" date="2022-10" db="EMBL/GenBank/DDBJ databases">
        <authorList>
            <consortium name="ENA_rothamsted_submissions"/>
            <consortium name="culmorum"/>
            <person name="King R."/>
        </authorList>
    </citation>
    <scope>NUCLEOTIDE SEQUENCE</scope>
</reference>